<dbReference type="FunFam" id="1.10.600.10:FF:000001">
    <property type="entry name" value="Geranylgeranyl diphosphate synthase"/>
    <property type="match status" value="1"/>
</dbReference>
<dbReference type="GO" id="GO:0046872">
    <property type="term" value="F:metal ion binding"/>
    <property type="evidence" value="ECO:0007669"/>
    <property type="project" value="UniProtKB-KW"/>
</dbReference>
<accession>A0A1I0V6F8</accession>
<name>A0A1I0V6F8_9BACI</name>
<protein>
    <recommendedName>
        <fullName evidence="4">Farnesyl diphosphate synthase</fullName>
        <ecNumber evidence="3">2.5.1.10</ecNumber>
    </recommendedName>
    <alternativeName>
        <fullName evidence="10">(2E,6E)-farnesyl diphosphate synthase</fullName>
    </alternativeName>
    <alternativeName>
        <fullName evidence="9">Geranyltranstransferase</fullName>
    </alternativeName>
</protein>
<sequence length="296" mass="33299">MIVQQELNDFINTNKELIQHELRHHLHQLDVPERLKASMIYSIQAGGKRLRPVLFMASYNAYNHDLNKALSPAVALEMIHTYSLIHDDLPAMDDDDLRRGQPTNHKKYDEATAILAGDALLTFSFELIINDPHLTDQQKIHLVQLLSEASGPKGMVAGQILDIEAEKKAVSLEELETIHTLKTGELFRYAIRSGAYLGEATHEQIVHLDEFAHYLGLIFQVQDDILDVTGEPGKTGKPVGSDEANEKNTYVKLLGLEGAIEKKKYYVKKANKALYDANAESSYLMSLADYFSSRDH</sequence>
<gene>
    <name evidence="13" type="ORF">SAMN04488072_101214</name>
</gene>
<evidence type="ECO:0000313" key="14">
    <source>
        <dbReference type="Proteomes" id="UP000198642"/>
    </source>
</evidence>
<evidence type="ECO:0000256" key="10">
    <source>
        <dbReference type="ARBA" id="ARBA00032873"/>
    </source>
</evidence>
<comment type="cofactor">
    <cofactor evidence="1">
        <name>Mg(2+)</name>
        <dbReference type="ChEBI" id="CHEBI:18420"/>
    </cofactor>
</comment>
<dbReference type="NCBIfam" id="NF045485">
    <property type="entry name" value="FPPsyn"/>
    <property type="match status" value="1"/>
</dbReference>
<dbReference type="PROSITE" id="PS00444">
    <property type="entry name" value="POLYPRENYL_SYNTHASE_2"/>
    <property type="match status" value="1"/>
</dbReference>
<dbReference type="PROSITE" id="PS00723">
    <property type="entry name" value="POLYPRENYL_SYNTHASE_1"/>
    <property type="match status" value="1"/>
</dbReference>
<dbReference type="Proteomes" id="UP000198642">
    <property type="component" value="Unassembled WGS sequence"/>
</dbReference>
<keyword evidence="7" id="KW-0460">Magnesium</keyword>
<dbReference type="SFLD" id="SFLDG01017">
    <property type="entry name" value="Polyprenyl_Transferase_Like"/>
    <property type="match status" value="1"/>
</dbReference>
<dbReference type="SFLD" id="SFLDS00005">
    <property type="entry name" value="Isoprenoid_Synthase_Type_I"/>
    <property type="match status" value="1"/>
</dbReference>
<dbReference type="InterPro" id="IPR033749">
    <property type="entry name" value="Polyprenyl_synt_CS"/>
</dbReference>
<dbReference type="EC" id="2.5.1.10" evidence="3"/>
<organism evidence="13 14">
    <name type="scientific">Lentibacillus halodurans</name>
    <dbReference type="NCBI Taxonomy" id="237679"/>
    <lineage>
        <taxon>Bacteria</taxon>
        <taxon>Bacillati</taxon>
        <taxon>Bacillota</taxon>
        <taxon>Bacilli</taxon>
        <taxon>Bacillales</taxon>
        <taxon>Bacillaceae</taxon>
        <taxon>Lentibacillus</taxon>
    </lineage>
</organism>
<evidence type="ECO:0000256" key="7">
    <source>
        <dbReference type="ARBA" id="ARBA00022842"/>
    </source>
</evidence>
<evidence type="ECO:0000256" key="3">
    <source>
        <dbReference type="ARBA" id="ARBA00012439"/>
    </source>
</evidence>
<dbReference type="CDD" id="cd00685">
    <property type="entry name" value="Trans_IPPS_HT"/>
    <property type="match status" value="1"/>
</dbReference>
<evidence type="ECO:0000313" key="13">
    <source>
        <dbReference type="EMBL" id="SFA71919.1"/>
    </source>
</evidence>
<keyword evidence="5 12" id="KW-0808">Transferase</keyword>
<dbReference type="GO" id="GO:0016114">
    <property type="term" value="P:terpenoid biosynthetic process"/>
    <property type="evidence" value="ECO:0007669"/>
    <property type="project" value="UniProtKB-ARBA"/>
</dbReference>
<dbReference type="GO" id="GO:0004337">
    <property type="term" value="F:(2E,6E)-farnesyl diphosphate synthase activity"/>
    <property type="evidence" value="ECO:0007669"/>
    <property type="project" value="UniProtKB-EC"/>
</dbReference>
<dbReference type="STRING" id="237679.SAMN04488072_101214"/>
<dbReference type="EMBL" id="FOJW01000001">
    <property type="protein sequence ID" value="SFA71919.1"/>
    <property type="molecule type" value="Genomic_DNA"/>
</dbReference>
<keyword evidence="6" id="KW-0479">Metal-binding</keyword>
<evidence type="ECO:0000256" key="4">
    <source>
        <dbReference type="ARBA" id="ARBA00015100"/>
    </source>
</evidence>
<evidence type="ECO:0000256" key="2">
    <source>
        <dbReference type="ARBA" id="ARBA00006706"/>
    </source>
</evidence>
<keyword evidence="8" id="KW-0414">Isoprene biosynthesis</keyword>
<dbReference type="Gene3D" id="1.10.600.10">
    <property type="entry name" value="Farnesyl Diphosphate Synthase"/>
    <property type="match status" value="1"/>
</dbReference>
<dbReference type="SUPFAM" id="SSF48576">
    <property type="entry name" value="Terpenoid synthases"/>
    <property type="match status" value="1"/>
</dbReference>
<dbReference type="InterPro" id="IPR000092">
    <property type="entry name" value="Polyprenyl_synt"/>
</dbReference>
<reference evidence="13 14" key="1">
    <citation type="submission" date="2016-10" db="EMBL/GenBank/DDBJ databases">
        <authorList>
            <person name="de Groot N.N."/>
        </authorList>
    </citation>
    <scope>NUCLEOTIDE SEQUENCE [LARGE SCALE GENOMIC DNA]</scope>
    <source>
        <strain evidence="13 14">CGMCC 1.3702</strain>
    </source>
</reference>
<evidence type="ECO:0000256" key="6">
    <source>
        <dbReference type="ARBA" id="ARBA00022723"/>
    </source>
</evidence>
<dbReference type="AlphaFoldDB" id="A0A1I0V6F8"/>
<dbReference type="GO" id="GO:0005737">
    <property type="term" value="C:cytoplasm"/>
    <property type="evidence" value="ECO:0007669"/>
    <property type="project" value="UniProtKB-ARBA"/>
</dbReference>
<dbReference type="PANTHER" id="PTHR43281:SF1">
    <property type="entry name" value="FARNESYL DIPHOSPHATE SYNTHASE"/>
    <property type="match status" value="1"/>
</dbReference>
<evidence type="ECO:0000256" key="11">
    <source>
        <dbReference type="ARBA" id="ARBA00049399"/>
    </source>
</evidence>
<evidence type="ECO:0000256" key="9">
    <source>
        <dbReference type="ARBA" id="ARBA00032380"/>
    </source>
</evidence>
<dbReference type="InterPro" id="IPR008949">
    <property type="entry name" value="Isoprenoid_synthase_dom_sf"/>
</dbReference>
<evidence type="ECO:0000256" key="5">
    <source>
        <dbReference type="ARBA" id="ARBA00022679"/>
    </source>
</evidence>
<evidence type="ECO:0000256" key="12">
    <source>
        <dbReference type="RuleBase" id="RU004466"/>
    </source>
</evidence>
<dbReference type="PANTHER" id="PTHR43281">
    <property type="entry name" value="FARNESYL DIPHOSPHATE SYNTHASE"/>
    <property type="match status" value="1"/>
</dbReference>
<dbReference type="InterPro" id="IPR053378">
    <property type="entry name" value="Prenyl_diphosphate_synthase"/>
</dbReference>
<evidence type="ECO:0000256" key="1">
    <source>
        <dbReference type="ARBA" id="ARBA00001946"/>
    </source>
</evidence>
<keyword evidence="14" id="KW-1185">Reference proteome</keyword>
<comment type="similarity">
    <text evidence="2 12">Belongs to the FPP/GGPP synthase family.</text>
</comment>
<dbReference type="OrthoDB" id="9805316at2"/>
<dbReference type="Pfam" id="PF00348">
    <property type="entry name" value="polyprenyl_synt"/>
    <property type="match status" value="1"/>
</dbReference>
<proteinExistence type="inferred from homology"/>
<comment type="catalytic activity">
    <reaction evidence="11">
        <text>isopentenyl diphosphate + (2E)-geranyl diphosphate = (2E,6E)-farnesyl diphosphate + diphosphate</text>
        <dbReference type="Rhea" id="RHEA:19361"/>
        <dbReference type="ChEBI" id="CHEBI:33019"/>
        <dbReference type="ChEBI" id="CHEBI:58057"/>
        <dbReference type="ChEBI" id="CHEBI:128769"/>
        <dbReference type="ChEBI" id="CHEBI:175763"/>
        <dbReference type="EC" id="2.5.1.10"/>
    </reaction>
</comment>
<evidence type="ECO:0000256" key="8">
    <source>
        <dbReference type="ARBA" id="ARBA00023229"/>
    </source>
</evidence>